<dbReference type="GO" id="GO:0004535">
    <property type="term" value="F:poly(A)-specific ribonuclease activity"/>
    <property type="evidence" value="ECO:0007669"/>
    <property type="project" value="TreeGrafter"/>
</dbReference>
<dbReference type="PANTHER" id="PTHR15728:SF0">
    <property type="entry name" value="PAN2-PAN3 DEADENYLATION COMPLEX CATALYTIC SUBUNIT PAN2"/>
    <property type="match status" value="1"/>
</dbReference>
<dbReference type="GeneID" id="17290723"/>
<reference evidence="10" key="2">
    <citation type="submission" date="2012-11" db="EMBL/GenBank/DDBJ databases">
        <authorList>
            <person name="Kuo A."/>
            <person name="Curtis B.A."/>
            <person name="Tanifuji G."/>
            <person name="Burki F."/>
            <person name="Gruber A."/>
            <person name="Irimia M."/>
            <person name="Maruyama S."/>
            <person name="Arias M.C."/>
            <person name="Ball S.G."/>
            <person name="Gile G.H."/>
            <person name="Hirakawa Y."/>
            <person name="Hopkins J.F."/>
            <person name="Rensing S.A."/>
            <person name="Schmutz J."/>
            <person name="Symeonidi A."/>
            <person name="Elias M."/>
            <person name="Eveleigh R.J."/>
            <person name="Herman E.K."/>
            <person name="Klute M.J."/>
            <person name="Nakayama T."/>
            <person name="Obornik M."/>
            <person name="Reyes-Prieto A."/>
            <person name="Armbrust E.V."/>
            <person name="Aves S.J."/>
            <person name="Beiko R.G."/>
            <person name="Coutinho P."/>
            <person name="Dacks J.B."/>
            <person name="Durnford D.G."/>
            <person name="Fast N.M."/>
            <person name="Green B.R."/>
            <person name="Grisdale C."/>
            <person name="Hempe F."/>
            <person name="Henrissat B."/>
            <person name="Hoppner M.P."/>
            <person name="Ishida K.-I."/>
            <person name="Kim E."/>
            <person name="Koreny L."/>
            <person name="Kroth P.G."/>
            <person name="Liu Y."/>
            <person name="Malik S.-B."/>
            <person name="Maier U.G."/>
            <person name="McRose D."/>
            <person name="Mock T."/>
            <person name="Neilson J.A."/>
            <person name="Onodera N.T."/>
            <person name="Poole A.M."/>
            <person name="Pritham E.J."/>
            <person name="Richards T.A."/>
            <person name="Rocap G."/>
            <person name="Roy S.W."/>
            <person name="Sarai C."/>
            <person name="Schaack S."/>
            <person name="Shirato S."/>
            <person name="Slamovits C.H."/>
            <person name="Spencer D.F."/>
            <person name="Suzuki S."/>
            <person name="Worden A.Z."/>
            <person name="Zauner S."/>
            <person name="Barry K."/>
            <person name="Bell C."/>
            <person name="Bharti A.K."/>
            <person name="Crow J.A."/>
            <person name="Grimwood J."/>
            <person name="Kramer R."/>
            <person name="Lindquist E."/>
            <person name="Lucas S."/>
            <person name="Salamov A."/>
            <person name="McFadden G.I."/>
            <person name="Lane C.E."/>
            <person name="Keeling P.J."/>
            <person name="Gray M.W."/>
            <person name="Grigoriev I.V."/>
            <person name="Archibald J.M."/>
        </authorList>
    </citation>
    <scope>NUCLEOTIDE SEQUENCE</scope>
    <source>
        <strain evidence="10">CCMP2712</strain>
    </source>
</reference>
<evidence type="ECO:0000259" key="7">
    <source>
        <dbReference type="SMART" id="SM00479"/>
    </source>
</evidence>
<dbReference type="Pfam" id="PF00929">
    <property type="entry name" value="RNase_T"/>
    <property type="match status" value="1"/>
</dbReference>
<dbReference type="Gene3D" id="3.30.420.10">
    <property type="entry name" value="Ribonuclease H-like superfamily/Ribonuclease H"/>
    <property type="match status" value="1"/>
</dbReference>
<dbReference type="InterPro" id="IPR012337">
    <property type="entry name" value="RNaseH-like_sf"/>
</dbReference>
<dbReference type="EnsemblProtists" id="EKX33980">
    <property type="protein sequence ID" value="EKX33980"/>
    <property type="gene ID" value="GUITHDRAFT_158861"/>
</dbReference>
<dbReference type="InterPro" id="IPR036397">
    <property type="entry name" value="RNaseH_sf"/>
</dbReference>
<dbReference type="GO" id="GO:0000932">
    <property type="term" value="C:P-body"/>
    <property type="evidence" value="ECO:0007669"/>
    <property type="project" value="TreeGrafter"/>
</dbReference>
<evidence type="ECO:0000313" key="8">
    <source>
        <dbReference type="EMBL" id="EKX33980.1"/>
    </source>
</evidence>
<keyword evidence="4" id="KW-0540">Nuclease</keyword>
<dbReference type="PANTHER" id="PTHR15728">
    <property type="entry name" value="DEADENYLATION COMPLEX CATALYTIC SUBUNIT PAN2"/>
    <property type="match status" value="1"/>
</dbReference>
<dbReference type="InterPro" id="IPR050785">
    <property type="entry name" value="PAN2-PAN3_catalytic_subunit"/>
</dbReference>
<dbReference type="AlphaFoldDB" id="L1IDS6"/>
<dbReference type="OrthoDB" id="16516at2759"/>
<dbReference type="OMA" id="HYLRIDE"/>
<reference evidence="9" key="3">
    <citation type="submission" date="2016-03" db="UniProtKB">
        <authorList>
            <consortium name="EnsemblProtists"/>
        </authorList>
    </citation>
    <scope>IDENTIFICATION</scope>
</reference>
<gene>
    <name evidence="8" type="ORF">GUITHDRAFT_158861</name>
</gene>
<dbReference type="EMBL" id="JH993123">
    <property type="protein sequence ID" value="EKX33980.1"/>
    <property type="molecule type" value="Genomic_DNA"/>
</dbReference>
<dbReference type="FunFam" id="3.30.420.10:FF:000028">
    <property type="entry name" value="PAN2-PAN3 deadenylation complex catalytic subunit PAN2"/>
    <property type="match status" value="1"/>
</dbReference>
<evidence type="ECO:0000256" key="2">
    <source>
        <dbReference type="ARBA" id="ARBA00022490"/>
    </source>
</evidence>
<dbReference type="eggNOG" id="KOG1275">
    <property type="taxonomic scope" value="Eukaryota"/>
</dbReference>
<dbReference type="GO" id="GO:0003676">
    <property type="term" value="F:nucleic acid binding"/>
    <property type="evidence" value="ECO:0007669"/>
    <property type="project" value="InterPro"/>
</dbReference>
<evidence type="ECO:0000256" key="1">
    <source>
        <dbReference type="ARBA" id="ARBA00004496"/>
    </source>
</evidence>
<dbReference type="GO" id="GO:0031251">
    <property type="term" value="C:PAN complex"/>
    <property type="evidence" value="ECO:0007669"/>
    <property type="project" value="TreeGrafter"/>
</dbReference>
<dbReference type="SUPFAM" id="SSF53098">
    <property type="entry name" value="Ribonuclease H-like"/>
    <property type="match status" value="1"/>
</dbReference>
<evidence type="ECO:0000256" key="5">
    <source>
        <dbReference type="ARBA" id="ARBA00022723"/>
    </source>
</evidence>
<evidence type="ECO:0000256" key="3">
    <source>
        <dbReference type="ARBA" id="ARBA00022664"/>
    </source>
</evidence>
<keyword evidence="5" id="KW-0479">Metal-binding</keyword>
<dbReference type="Proteomes" id="UP000011087">
    <property type="component" value="Unassembled WGS sequence"/>
</dbReference>
<proteinExistence type="predicted"/>
<dbReference type="KEGG" id="gtt:GUITHDRAFT_158861"/>
<evidence type="ECO:0000256" key="4">
    <source>
        <dbReference type="ARBA" id="ARBA00022722"/>
    </source>
</evidence>
<evidence type="ECO:0000313" key="9">
    <source>
        <dbReference type="EnsemblProtists" id="EKX33980"/>
    </source>
</evidence>
<evidence type="ECO:0000256" key="6">
    <source>
        <dbReference type="ARBA" id="ARBA00022801"/>
    </source>
</evidence>
<feature type="domain" description="Exonuclease" evidence="7">
    <location>
        <begin position="1"/>
        <end position="196"/>
    </location>
</feature>
<organism evidence="8">
    <name type="scientific">Guillardia theta (strain CCMP2712)</name>
    <name type="common">Cryptophyte</name>
    <dbReference type="NCBI Taxonomy" id="905079"/>
    <lineage>
        <taxon>Eukaryota</taxon>
        <taxon>Cryptophyceae</taxon>
        <taxon>Pyrenomonadales</taxon>
        <taxon>Geminigeraceae</taxon>
        <taxon>Guillardia</taxon>
    </lineage>
</organism>
<protein>
    <recommendedName>
        <fullName evidence="7">Exonuclease domain-containing protein</fullName>
    </recommendedName>
</protein>
<dbReference type="CDD" id="cd06143">
    <property type="entry name" value="PAN2_exo"/>
    <property type="match status" value="1"/>
</dbReference>
<keyword evidence="6" id="KW-0378">Hydrolase</keyword>
<dbReference type="PaxDb" id="55529-EKX33980"/>
<sequence>MIVGIDSEFVALTAEETELRIDGTNLVTRPSRMSLGRVSVVRSLDSKATVGVKGAEQCLAGTPMIDDYIKTPEQIMDYLTRFSGLLPGDLDPATSPHHLIPLKRAYVKLRYLVDKGYIFVGHGLNNDFRIINIWVPPEQIMDTVNIYHLPNRRKMSLRFLAYIILSQKIQSEVHDSIEDARTALLLYQHYLNCKAQGRWEEELERIYEAGQKCGFQVPEGR</sequence>
<dbReference type="InterPro" id="IPR013520">
    <property type="entry name" value="Ribonucl_H"/>
</dbReference>
<dbReference type="SMART" id="SM00479">
    <property type="entry name" value="EXOIII"/>
    <property type="match status" value="1"/>
</dbReference>
<dbReference type="RefSeq" id="XP_005820960.1">
    <property type="nucleotide sequence ID" value="XM_005820903.1"/>
</dbReference>
<name>L1IDS6_GUITC</name>
<comment type="subcellular location">
    <subcellularLocation>
        <location evidence="1">Cytoplasm</location>
    </subcellularLocation>
</comment>
<keyword evidence="10" id="KW-1185">Reference proteome</keyword>
<dbReference type="GO" id="GO:0006397">
    <property type="term" value="P:mRNA processing"/>
    <property type="evidence" value="ECO:0007669"/>
    <property type="project" value="UniProtKB-KW"/>
</dbReference>
<dbReference type="GO" id="GO:0000289">
    <property type="term" value="P:nuclear-transcribed mRNA poly(A) tail shortening"/>
    <property type="evidence" value="ECO:0007669"/>
    <property type="project" value="TreeGrafter"/>
</dbReference>
<keyword evidence="2" id="KW-0963">Cytoplasm</keyword>
<accession>L1IDS6</accession>
<reference evidence="8 10" key="1">
    <citation type="journal article" date="2012" name="Nature">
        <title>Algal genomes reveal evolutionary mosaicism and the fate of nucleomorphs.</title>
        <authorList>
            <consortium name="DOE Joint Genome Institute"/>
            <person name="Curtis B.A."/>
            <person name="Tanifuji G."/>
            <person name="Burki F."/>
            <person name="Gruber A."/>
            <person name="Irimia M."/>
            <person name="Maruyama S."/>
            <person name="Arias M.C."/>
            <person name="Ball S.G."/>
            <person name="Gile G.H."/>
            <person name="Hirakawa Y."/>
            <person name="Hopkins J.F."/>
            <person name="Kuo A."/>
            <person name="Rensing S.A."/>
            <person name="Schmutz J."/>
            <person name="Symeonidi A."/>
            <person name="Elias M."/>
            <person name="Eveleigh R.J."/>
            <person name="Herman E.K."/>
            <person name="Klute M.J."/>
            <person name="Nakayama T."/>
            <person name="Obornik M."/>
            <person name="Reyes-Prieto A."/>
            <person name="Armbrust E.V."/>
            <person name="Aves S.J."/>
            <person name="Beiko R.G."/>
            <person name="Coutinho P."/>
            <person name="Dacks J.B."/>
            <person name="Durnford D.G."/>
            <person name="Fast N.M."/>
            <person name="Green B.R."/>
            <person name="Grisdale C.J."/>
            <person name="Hempel F."/>
            <person name="Henrissat B."/>
            <person name="Hoppner M.P."/>
            <person name="Ishida K."/>
            <person name="Kim E."/>
            <person name="Koreny L."/>
            <person name="Kroth P.G."/>
            <person name="Liu Y."/>
            <person name="Malik S.B."/>
            <person name="Maier U.G."/>
            <person name="McRose D."/>
            <person name="Mock T."/>
            <person name="Neilson J.A."/>
            <person name="Onodera N.T."/>
            <person name="Poole A.M."/>
            <person name="Pritham E.J."/>
            <person name="Richards T.A."/>
            <person name="Rocap G."/>
            <person name="Roy S.W."/>
            <person name="Sarai C."/>
            <person name="Schaack S."/>
            <person name="Shirato S."/>
            <person name="Slamovits C.H."/>
            <person name="Spencer D.F."/>
            <person name="Suzuki S."/>
            <person name="Worden A.Z."/>
            <person name="Zauner S."/>
            <person name="Barry K."/>
            <person name="Bell C."/>
            <person name="Bharti A.K."/>
            <person name="Crow J.A."/>
            <person name="Grimwood J."/>
            <person name="Kramer R."/>
            <person name="Lindquist E."/>
            <person name="Lucas S."/>
            <person name="Salamov A."/>
            <person name="McFadden G.I."/>
            <person name="Lane C.E."/>
            <person name="Keeling P.J."/>
            <person name="Gray M.W."/>
            <person name="Grigoriev I.V."/>
            <person name="Archibald J.M."/>
        </authorList>
    </citation>
    <scope>NUCLEOTIDE SEQUENCE</scope>
    <source>
        <strain evidence="8 10">CCMP2712</strain>
    </source>
</reference>
<keyword evidence="3" id="KW-0507">mRNA processing</keyword>
<dbReference type="HOGENOM" id="CLU_100643_0_0_1"/>
<dbReference type="GO" id="GO:0046872">
    <property type="term" value="F:metal ion binding"/>
    <property type="evidence" value="ECO:0007669"/>
    <property type="project" value="UniProtKB-KW"/>
</dbReference>
<dbReference type="STRING" id="905079.L1IDS6"/>
<evidence type="ECO:0000313" key="10">
    <source>
        <dbReference type="Proteomes" id="UP000011087"/>
    </source>
</evidence>